<evidence type="ECO:0000313" key="1">
    <source>
        <dbReference type="EMBL" id="MBE7323831.1"/>
    </source>
</evidence>
<keyword evidence="2" id="KW-1185">Reference proteome</keyword>
<sequence length="45" mass="5047">MGPSNQARPRSQARRAANRVAFMCATPWVPRATTTPWRSRPHVDG</sequence>
<dbReference type="EMBL" id="JADCSA010000003">
    <property type="protein sequence ID" value="MBE7323831.1"/>
    <property type="molecule type" value="Genomic_DNA"/>
</dbReference>
<evidence type="ECO:0000313" key="2">
    <source>
        <dbReference type="Proteomes" id="UP000756387"/>
    </source>
</evidence>
<reference evidence="1 2" key="1">
    <citation type="submission" date="2020-10" db="EMBL/GenBank/DDBJ databases">
        <title>Nocardioides sp. isolated from sludge.</title>
        <authorList>
            <person name="Zhang X."/>
        </authorList>
    </citation>
    <scope>NUCLEOTIDE SEQUENCE [LARGE SCALE GENOMIC DNA]</scope>
    <source>
        <strain evidence="1 2">Y6</strain>
    </source>
</reference>
<accession>A0ABR9RQI8</accession>
<protein>
    <submittedName>
        <fullName evidence="1">Uncharacterized protein</fullName>
    </submittedName>
</protein>
<name>A0ABR9RQI8_9ACTN</name>
<organism evidence="1 2">
    <name type="scientific">Nocardioides malaquae</name>
    <dbReference type="NCBI Taxonomy" id="2773426"/>
    <lineage>
        <taxon>Bacteria</taxon>
        <taxon>Bacillati</taxon>
        <taxon>Actinomycetota</taxon>
        <taxon>Actinomycetes</taxon>
        <taxon>Propionibacteriales</taxon>
        <taxon>Nocardioidaceae</taxon>
        <taxon>Nocardioides</taxon>
    </lineage>
</organism>
<gene>
    <name evidence="1" type="ORF">IEQ44_04105</name>
</gene>
<comment type="caution">
    <text evidence="1">The sequence shown here is derived from an EMBL/GenBank/DDBJ whole genome shotgun (WGS) entry which is preliminary data.</text>
</comment>
<dbReference type="Proteomes" id="UP000756387">
    <property type="component" value="Unassembled WGS sequence"/>
</dbReference>
<dbReference type="RefSeq" id="WP_193637159.1">
    <property type="nucleotide sequence ID" value="NZ_JADCSA010000003.1"/>
</dbReference>
<proteinExistence type="predicted"/>